<feature type="transmembrane region" description="Helical" evidence="1">
    <location>
        <begin position="30"/>
        <end position="53"/>
    </location>
</feature>
<feature type="transmembrane region" description="Helical" evidence="1">
    <location>
        <begin position="135"/>
        <end position="158"/>
    </location>
</feature>
<gene>
    <name evidence="2" type="ORF">NCTC10172_00225</name>
</gene>
<keyword evidence="3" id="KW-1185">Reference proteome</keyword>
<feature type="transmembrane region" description="Helical" evidence="1">
    <location>
        <begin position="7"/>
        <end position="24"/>
    </location>
</feature>
<evidence type="ECO:0000313" key="3">
    <source>
        <dbReference type="Proteomes" id="UP000290909"/>
    </source>
</evidence>
<feature type="transmembrane region" description="Helical" evidence="1">
    <location>
        <begin position="74"/>
        <end position="96"/>
    </location>
</feature>
<accession>A0A449BIS0</accession>
<dbReference type="STRING" id="1408416.GCA_000702765_00780"/>
<dbReference type="KEGG" id="ahk:NCTC10172_00225"/>
<proteinExistence type="predicted"/>
<dbReference type="RefSeq" id="WP_035369091.1">
    <property type="nucleotide sequence ID" value="NZ_LR215050.1"/>
</dbReference>
<feature type="transmembrane region" description="Helical" evidence="1">
    <location>
        <begin position="170"/>
        <end position="190"/>
    </location>
</feature>
<protein>
    <submittedName>
        <fullName evidence="2">Uncharacterized protein</fullName>
    </submittedName>
</protein>
<keyword evidence="1" id="KW-0812">Transmembrane</keyword>
<evidence type="ECO:0000256" key="1">
    <source>
        <dbReference type="SAM" id="Phobius"/>
    </source>
</evidence>
<dbReference type="Proteomes" id="UP000290909">
    <property type="component" value="Chromosome"/>
</dbReference>
<sequence>MKIFKIILINLLVSTFVILSLLFGNTDNEYFSYALGVIFGIWAVVIYKTFIIIKNPNQAKKVYDERQLLSRGKCYEISFFTLGGTLLLDGFIRMMFNFHWSNYIVGVISAIFISVSVFSALAIKKDAYEGINSNRSQLIIVLLVMGLFNLVIAVMSIINGEFIEGNMVTSYFLSLLAGVMSLVIAGFTMYKKFKEGQEHEES</sequence>
<organism evidence="2 3">
    <name type="scientific">Acholeplasma hippikon</name>
    <dbReference type="NCBI Taxonomy" id="264636"/>
    <lineage>
        <taxon>Bacteria</taxon>
        <taxon>Bacillati</taxon>
        <taxon>Mycoplasmatota</taxon>
        <taxon>Mollicutes</taxon>
        <taxon>Acholeplasmatales</taxon>
        <taxon>Acholeplasmataceae</taxon>
        <taxon>Acholeplasma</taxon>
    </lineage>
</organism>
<dbReference type="EMBL" id="LR215050">
    <property type="protein sequence ID" value="VEU82217.1"/>
    <property type="molecule type" value="Genomic_DNA"/>
</dbReference>
<dbReference type="AlphaFoldDB" id="A0A449BIS0"/>
<keyword evidence="1" id="KW-0472">Membrane</keyword>
<name>A0A449BIS0_9MOLU</name>
<feature type="transmembrane region" description="Helical" evidence="1">
    <location>
        <begin position="102"/>
        <end position="123"/>
    </location>
</feature>
<evidence type="ECO:0000313" key="2">
    <source>
        <dbReference type="EMBL" id="VEU82217.1"/>
    </source>
</evidence>
<reference evidence="2 3" key="1">
    <citation type="submission" date="2019-01" db="EMBL/GenBank/DDBJ databases">
        <authorList>
            <consortium name="Pathogen Informatics"/>
        </authorList>
    </citation>
    <scope>NUCLEOTIDE SEQUENCE [LARGE SCALE GENOMIC DNA]</scope>
    <source>
        <strain evidence="2 3">NCTC10172</strain>
    </source>
</reference>
<keyword evidence="1" id="KW-1133">Transmembrane helix</keyword>